<dbReference type="EMBL" id="JBHSON010000004">
    <property type="protein sequence ID" value="MFC5744689.1"/>
    <property type="molecule type" value="Genomic_DNA"/>
</dbReference>
<accession>A0ABW0ZSP6</accession>
<dbReference type="Pfam" id="PF17914">
    <property type="entry name" value="HopA1"/>
    <property type="match status" value="1"/>
</dbReference>
<reference evidence="2" key="1">
    <citation type="journal article" date="2019" name="Int. J. Syst. Evol. Microbiol.">
        <title>The Global Catalogue of Microorganisms (GCM) 10K type strain sequencing project: providing services to taxonomists for standard genome sequencing and annotation.</title>
        <authorList>
            <consortium name="The Broad Institute Genomics Platform"/>
            <consortium name="The Broad Institute Genome Sequencing Center for Infectious Disease"/>
            <person name="Wu L."/>
            <person name="Ma J."/>
        </authorList>
    </citation>
    <scope>NUCLEOTIDE SEQUENCE [LARGE SCALE GENOMIC DNA]</scope>
    <source>
        <strain evidence="2">KCTC 42087</strain>
    </source>
</reference>
<proteinExistence type="predicted"/>
<dbReference type="Proteomes" id="UP001596074">
    <property type="component" value="Unassembled WGS sequence"/>
</dbReference>
<dbReference type="InterPro" id="IPR040871">
    <property type="entry name" value="HopA1"/>
</dbReference>
<comment type="caution">
    <text evidence="1">The sequence shown here is derived from an EMBL/GenBank/DDBJ whole genome shotgun (WGS) entry which is preliminary data.</text>
</comment>
<organism evidence="1 2">
    <name type="scientific">Actinomadura rugatobispora</name>
    <dbReference type="NCBI Taxonomy" id="1994"/>
    <lineage>
        <taxon>Bacteria</taxon>
        <taxon>Bacillati</taxon>
        <taxon>Actinomycetota</taxon>
        <taxon>Actinomycetes</taxon>
        <taxon>Streptosporangiales</taxon>
        <taxon>Thermomonosporaceae</taxon>
        <taxon>Actinomadura</taxon>
    </lineage>
</organism>
<evidence type="ECO:0000313" key="1">
    <source>
        <dbReference type="EMBL" id="MFC5744689.1"/>
    </source>
</evidence>
<sequence length="328" mass="36884">MTDHEDLFRAIAADLVVESPEKFRHRELGAFTPPRDLETTADRPLLVPLCRTVYLLYHAGDQPSARLFLGGGHAARAVHDLEDGEHAERLSRAAEGFGQWSDGWTVTELRGPDAVVARDGLALLARRHELSEPAEQTGQVVGVRFRTDHPYRVPGWYCVVGEVGRPKSADLVRIYFCLGNPDVAPALLKSVLDELNRHRIAFEAKTVNNPASLLRRDSFVVYLERPHWERHREFFTDLRRTHEADLREDYPRFALRLARGMSFAQDPDLPEGTMSFGEHRSLLVAEGLLDAFDAGVRTPAGRFGAISARYRAAGLDVRTPYLNQEAVR</sequence>
<name>A0ABW0ZSP6_9ACTN</name>
<protein>
    <submittedName>
        <fullName evidence="1">T3SS effector HopA1 family protein</fullName>
    </submittedName>
</protein>
<evidence type="ECO:0000313" key="2">
    <source>
        <dbReference type="Proteomes" id="UP001596074"/>
    </source>
</evidence>
<dbReference type="RefSeq" id="WP_378280074.1">
    <property type="nucleotide sequence ID" value="NZ_JBHSON010000004.1"/>
</dbReference>
<keyword evidence="2" id="KW-1185">Reference proteome</keyword>
<gene>
    <name evidence="1" type="ORF">ACFPZN_03560</name>
</gene>